<dbReference type="GO" id="GO:0005524">
    <property type="term" value="F:ATP binding"/>
    <property type="evidence" value="ECO:0007669"/>
    <property type="project" value="UniProtKB-KW"/>
</dbReference>
<organism evidence="6 7">
    <name type="scientific">Propionispora vibrioides</name>
    <dbReference type="NCBI Taxonomy" id="112903"/>
    <lineage>
        <taxon>Bacteria</taxon>
        <taxon>Bacillati</taxon>
        <taxon>Bacillota</taxon>
        <taxon>Negativicutes</taxon>
        <taxon>Selenomonadales</taxon>
        <taxon>Sporomusaceae</taxon>
        <taxon>Propionispora</taxon>
    </lineage>
</organism>
<dbReference type="Pfam" id="PF00005">
    <property type="entry name" value="ABC_tran"/>
    <property type="match status" value="1"/>
</dbReference>
<dbReference type="CDD" id="cd03235">
    <property type="entry name" value="ABC_Metallic_Cations"/>
    <property type="match status" value="1"/>
</dbReference>
<keyword evidence="3" id="KW-0547">Nucleotide-binding</keyword>
<dbReference type="RefSeq" id="WP_091744707.1">
    <property type="nucleotide sequence ID" value="NZ_FODY01000005.1"/>
</dbReference>
<evidence type="ECO:0000256" key="3">
    <source>
        <dbReference type="ARBA" id="ARBA00022741"/>
    </source>
</evidence>
<evidence type="ECO:0000256" key="2">
    <source>
        <dbReference type="ARBA" id="ARBA00022448"/>
    </source>
</evidence>
<dbReference type="PROSITE" id="PS50893">
    <property type="entry name" value="ABC_TRANSPORTER_2"/>
    <property type="match status" value="1"/>
</dbReference>
<keyword evidence="4 6" id="KW-0067">ATP-binding</keyword>
<dbReference type="PANTHER" id="PTHR42734:SF17">
    <property type="entry name" value="METAL TRANSPORT SYSTEM ATP-BINDING PROTEIN TM_0124-RELATED"/>
    <property type="match status" value="1"/>
</dbReference>
<name>A0A1H8SFJ8_9FIRM</name>
<dbReference type="SUPFAM" id="SSF52540">
    <property type="entry name" value="P-loop containing nucleoside triphosphate hydrolases"/>
    <property type="match status" value="1"/>
</dbReference>
<dbReference type="GO" id="GO:0016887">
    <property type="term" value="F:ATP hydrolysis activity"/>
    <property type="evidence" value="ECO:0007669"/>
    <property type="project" value="InterPro"/>
</dbReference>
<dbReference type="FunFam" id="3.40.50.300:FF:000134">
    <property type="entry name" value="Iron-enterobactin ABC transporter ATP-binding protein"/>
    <property type="match status" value="1"/>
</dbReference>
<gene>
    <name evidence="6" type="ORF">SAMN04490178_10523</name>
</gene>
<evidence type="ECO:0000256" key="1">
    <source>
        <dbReference type="ARBA" id="ARBA00005417"/>
    </source>
</evidence>
<dbReference type="InterPro" id="IPR003439">
    <property type="entry name" value="ABC_transporter-like_ATP-bd"/>
</dbReference>
<evidence type="ECO:0000259" key="5">
    <source>
        <dbReference type="PROSITE" id="PS50893"/>
    </source>
</evidence>
<feature type="domain" description="ABC transporter" evidence="5">
    <location>
        <begin position="4"/>
        <end position="238"/>
    </location>
</feature>
<dbReference type="EMBL" id="FODY01000005">
    <property type="protein sequence ID" value="SEO77124.1"/>
    <property type="molecule type" value="Genomic_DNA"/>
</dbReference>
<dbReference type="Proteomes" id="UP000198847">
    <property type="component" value="Unassembled WGS sequence"/>
</dbReference>
<comment type="similarity">
    <text evidence="1">Belongs to the ABC transporter superfamily.</text>
</comment>
<reference evidence="6 7" key="1">
    <citation type="submission" date="2016-10" db="EMBL/GenBank/DDBJ databases">
        <authorList>
            <person name="de Groot N.N."/>
        </authorList>
    </citation>
    <scope>NUCLEOTIDE SEQUENCE [LARGE SCALE GENOMIC DNA]</scope>
    <source>
        <strain evidence="6 7">DSM 13305</strain>
    </source>
</reference>
<protein>
    <submittedName>
        <fullName evidence="6">Zinc transport system ATP-binding protein</fullName>
    </submittedName>
</protein>
<dbReference type="InterPro" id="IPR003593">
    <property type="entry name" value="AAA+_ATPase"/>
</dbReference>
<dbReference type="STRING" id="112903.SAMN04490178_10523"/>
<evidence type="ECO:0000256" key="4">
    <source>
        <dbReference type="ARBA" id="ARBA00022840"/>
    </source>
</evidence>
<keyword evidence="7" id="KW-1185">Reference proteome</keyword>
<dbReference type="InterPro" id="IPR027417">
    <property type="entry name" value="P-loop_NTPase"/>
</dbReference>
<proteinExistence type="inferred from homology"/>
<dbReference type="Gene3D" id="3.40.50.300">
    <property type="entry name" value="P-loop containing nucleotide triphosphate hydrolases"/>
    <property type="match status" value="1"/>
</dbReference>
<evidence type="ECO:0000313" key="6">
    <source>
        <dbReference type="EMBL" id="SEO77124.1"/>
    </source>
</evidence>
<dbReference type="PANTHER" id="PTHR42734">
    <property type="entry name" value="METAL TRANSPORT SYSTEM ATP-BINDING PROTEIN TM_0124-RELATED"/>
    <property type="match status" value="1"/>
</dbReference>
<dbReference type="SMART" id="SM00382">
    <property type="entry name" value="AAA"/>
    <property type="match status" value="1"/>
</dbReference>
<evidence type="ECO:0000313" key="7">
    <source>
        <dbReference type="Proteomes" id="UP000198847"/>
    </source>
</evidence>
<dbReference type="OrthoDB" id="9806726at2"/>
<dbReference type="PROSITE" id="PS00211">
    <property type="entry name" value="ABC_TRANSPORTER_1"/>
    <property type="match status" value="1"/>
</dbReference>
<dbReference type="InterPro" id="IPR050153">
    <property type="entry name" value="Metal_Ion_Import_ABC"/>
</dbReference>
<dbReference type="AlphaFoldDB" id="A0A1H8SFJ8"/>
<sequence>MCEVCLNNITFAYGSEPVLENISLQVAAKDFLMIFGPNGAGKSTVLKIIAGILTPDRGEVLINGQVAKAARLGGLVSYVPQNYGKNTADFPITVSEVVELGLIAGTRQKRQPKKVVKHIVEHMLELVQASDLRDRRIGELSGGQQQRVMVAMALAGNPGLLLLDEPTSGIDYAASQRIYELLGTLNKNLGITVIMVSHDIEKAAAWATNVACINRGLCFLGNSQEFRATHSQGRHMWY</sequence>
<keyword evidence="2" id="KW-0813">Transport</keyword>
<accession>A0A1H8SFJ8</accession>
<dbReference type="InterPro" id="IPR017871">
    <property type="entry name" value="ABC_transporter-like_CS"/>
</dbReference>